<comment type="caution">
    <text evidence="2">The sequence shown here is derived from an EMBL/GenBank/DDBJ whole genome shotgun (WGS) entry which is preliminary data.</text>
</comment>
<dbReference type="GO" id="GO:0004519">
    <property type="term" value="F:endonuclease activity"/>
    <property type="evidence" value="ECO:0007669"/>
    <property type="project" value="UniProtKB-KW"/>
</dbReference>
<dbReference type="SUPFAM" id="SSF56219">
    <property type="entry name" value="DNase I-like"/>
    <property type="match status" value="1"/>
</dbReference>
<keyword evidence="2" id="KW-0255">Endonuclease</keyword>
<evidence type="ECO:0000313" key="3">
    <source>
        <dbReference type="Proteomes" id="UP001205185"/>
    </source>
</evidence>
<keyword evidence="2" id="KW-0540">Nuclease</keyword>
<dbReference type="Gene3D" id="3.60.10.10">
    <property type="entry name" value="Endonuclease/exonuclease/phosphatase"/>
    <property type="match status" value="1"/>
</dbReference>
<keyword evidence="2" id="KW-0378">Hydrolase</keyword>
<dbReference type="InterPro" id="IPR036691">
    <property type="entry name" value="Endo/exonu/phosph_ase_sf"/>
</dbReference>
<reference evidence="2 3" key="1">
    <citation type="submission" date="2022-06" db="EMBL/GenBank/DDBJ databases">
        <title>Genomic Encyclopedia of Archaeal and Bacterial Type Strains, Phase II (KMG-II): from individual species to whole genera.</title>
        <authorList>
            <person name="Goeker M."/>
        </authorList>
    </citation>
    <scope>NUCLEOTIDE SEQUENCE [LARGE SCALE GENOMIC DNA]</scope>
    <source>
        <strain evidence="2 3">DSM 44255</strain>
    </source>
</reference>
<protein>
    <submittedName>
        <fullName evidence="2">Endonuclease/Exonuclease/phosphatase family protein</fullName>
    </submittedName>
</protein>
<proteinExistence type="predicted"/>
<dbReference type="EMBL" id="JAMTCO010000008">
    <property type="protein sequence ID" value="MCP2271171.1"/>
    <property type="molecule type" value="Genomic_DNA"/>
</dbReference>
<dbReference type="Proteomes" id="UP001205185">
    <property type="component" value="Unassembled WGS sequence"/>
</dbReference>
<organism evidence="2 3">
    <name type="scientific">Actinokineospora diospyrosa</name>
    <dbReference type="NCBI Taxonomy" id="103728"/>
    <lineage>
        <taxon>Bacteria</taxon>
        <taxon>Bacillati</taxon>
        <taxon>Actinomycetota</taxon>
        <taxon>Actinomycetes</taxon>
        <taxon>Pseudonocardiales</taxon>
        <taxon>Pseudonocardiaceae</taxon>
        <taxon>Actinokineospora</taxon>
    </lineage>
</organism>
<accession>A0ABT1IFW8</accession>
<name>A0ABT1IFW8_9PSEU</name>
<feature type="signal peptide" evidence="1">
    <location>
        <begin position="1"/>
        <end position="32"/>
    </location>
</feature>
<gene>
    <name evidence="2" type="ORF">LV75_003683</name>
</gene>
<keyword evidence="3" id="KW-1185">Reference proteome</keyword>
<keyword evidence="1" id="KW-0732">Signal</keyword>
<evidence type="ECO:0000256" key="1">
    <source>
        <dbReference type="SAM" id="SignalP"/>
    </source>
</evidence>
<feature type="chain" id="PRO_5046702757" evidence="1">
    <location>
        <begin position="33"/>
        <end position="306"/>
    </location>
</feature>
<evidence type="ECO:0000313" key="2">
    <source>
        <dbReference type="EMBL" id="MCP2271171.1"/>
    </source>
</evidence>
<sequence length="306" mass="33604">MVANRVGRSRWAGVVAAATVVLTVVGAPQASAKHVTDYELAAWNTHGANTKNKLSLWQPQSKVFDVTDLAATSDVVALQEVGKLADFDKLVQRHMGKPYKVGFTCKIVVKMLREGRECDWTFPVNGVDEKRKVFVLRTDDVEDSDTEKGARPNMAFVVRTSTAAVRSWNYLPPVRSSAVHEGDRGLLQLVLKDNTVIYNVHADAKPAGGNVSALLKKATEATAGLDPRPTGWVMLGDLNIESKYLRAFVSFPIRVVDPGVPTHDQRIIDYLIWSDPVVLKRFTASVPATPVEFGSDHDPVTFTKKP</sequence>
<dbReference type="RefSeq" id="WP_253888119.1">
    <property type="nucleotide sequence ID" value="NZ_BAAAVB010000014.1"/>
</dbReference>